<dbReference type="EMBL" id="CAKOFQ010011977">
    <property type="protein sequence ID" value="CAH2021227.1"/>
    <property type="molecule type" value="Genomic_DNA"/>
</dbReference>
<evidence type="ECO:0000313" key="3">
    <source>
        <dbReference type="EMBL" id="CAH2021227.1"/>
    </source>
</evidence>
<feature type="region of interest" description="Disordered" evidence="1">
    <location>
        <begin position="150"/>
        <end position="181"/>
    </location>
</feature>
<evidence type="ECO:0000256" key="1">
    <source>
        <dbReference type="SAM" id="MobiDB-lite"/>
    </source>
</evidence>
<comment type="caution">
    <text evidence="2">The sequence shown here is derived from an EMBL/GenBank/DDBJ whole genome shotgun (WGS) entry which is preliminary data.</text>
</comment>
<sequence>MSGLYSCPSVTHMWFLLGLPFRSGMGGDLVGHFIVASHSLFMNKIALLQNVAKSFHILAPLVSAHPQICRFIWQAVGGKLFDLKCTARTKSLPDQPEGRFRSQLLEAASSEAYCMPAVDGPEAMPHARVAPLGHRPPSFEFGEVTPDFGLTEEHMKPRRRQSPKELSDPFKKDLRHHSPKLRDAQSSICNFRVDGRIRGVSSHVQKAFYGSPHMAINILEHPPEIPGDWRPYCNLGIRY</sequence>
<dbReference type="Proteomes" id="UP001152888">
    <property type="component" value="Unassembled WGS sequence"/>
</dbReference>
<gene>
    <name evidence="2" type="ORF">ACAOBT_LOCUS36138</name>
    <name evidence="3" type="ORF">ACAOBT_LOCUS38388</name>
</gene>
<evidence type="ECO:0000313" key="2">
    <source>
        <dbReference type="EMBL" id="CAH2017629.1"/>
    </source>
</evidence>
<proteinExistence type="predicted"/>
<feature type="compositionally biased region" description="Basic and acidic residues" evidence="1">
    <location>
        <begin position="162"/>
        <end position="172"/>
    </location>
</feature>
<protein>
    <submittedName>
        <fullName evidence="2">Uncharacterized protein</fullName>
    </submittedName>
</protein>
<keyword evidence="4" id="KW-1185">Reference proteome</keyword>
<organism evidence="2 4">
    <name type="scientific">Acanthoscelides obtectus</name>
    <name type="common">Bean weevil</name>
    <name type="synonym">Bruchus obtectus</name>
    <dbReference type="NCBI Taxonomy" id="200917"/>
    <lineage>
        <taxon>Eukaryota</taxon>
        <taxon>Metazoa</taxon>
        <taxon>Ecdysozoa</taxon>
        <taxon>Arthropoda</taxon>
        <taxon>Hexapoda</taxon>
        <taxon>Insecta</taxon>
        <taxon>Pterygota</taxon>
        <taxon>Neoptera</taxon>
        <taxon>Endopterygota</taxon>
        <taxon>Coleoptera</taxon>
        <taxon>Polyphaga</taxon>
        <taxon>Cucujiformia</taxon>
        <taxon>Chrysomeloidea</taxon>
        <taxon>Chrysomelidae</taxon>
        <taxon>Bruchinae</taxon>
        <taxon>Bruchini</taxon>
        <taxon>Acanthoscelides</taxon>
    </lineage>
</organism>
<dbReference type="EMBL" id="CAKOFQ010009375">
    <property type="protein sequence ID" value="CAH2017629.1"/>
    <property type="molecule type" value="Genomic_DNA"/>
</dbReference>
<name>A0A9P0VRI6_ACAOB</name>
<reference evidence="2" key="1">
    <citation type="submission" date="2022-03" db="EMBL/GenBank/DDBJ databases">
        <authorList>
            <person name="Sayadi A."/>
        </authorList>
    </citation>
    <scope>NUCLEOTIDE SEQUENCE</scope>
</reference>
<accession>A0A9P0VRI6</accession>
<dbReference type="AlphaFoldDB" id="A0A9P0VRI6"/>
<evidence type="ECO:0000313" key="4">
    <source>
        <dbReference type="Proteomes" id="UP001152888"/>
    </source>
</evidence>